<gene>
    <name evidence="1" type="ORF">FN846DRAFT_912474</name>
</gene>
<protein>
    <submittedName>
        <fullName evidence="1">Uncharacterized protein</fullName>
    </submittedName>
</protein>
<accession>A0A5J5EIA5</accession>
<proteinExistence type="predicted"/>
<evidence type="ECO:0000313" key="2">
    <source>
        <dbReference type="Proteomes" id="UP000326924"/>
    </source>
</evidence>
<comment type="caution">
    <text evidence="1">The sequence shown here is derived from an EMBL/GenBank/DDBJ whole genome shotgun (WGS) entry which is preliminary data.</text>
</comment>
<organism evidence="1 2">
    <name type="scientific">Sphaerosporella brunnea</name>
    <dbReference type="NCBI Taxonomy" id="1250544"/>
    <lineage>
        <taxon>Eukaryota</taxon>
        <taxon>Fungi</taxon>
        <taxon>Dikarya</taxon>
        <taxon>Ascomycota</taxon>
        <taxon>Pezizomycotina</taxon>
        <taxon>Pezizomycetes</taxon>
        <taxon>Pezizales</taxon>
        <taxon>Pyronemataceae</taxon>
        <taxon>Sphaerosporella</taxon>
    </lineage>
</organism>
<dbReference type="InParanoid" id="A0A5J5EIA5"/>
<dbReference type="Proteomes" id="UP000326924">
    <property type="component" value="Unassembled WGS sequence"/>
</dbReference>
<name>A0A5J5EIA5_9PEZI</name>
<reference evidence="1 2" key="1">
    <citation type="submission" date="2019-09" db="EMBL/GenBank/DDBJ databases">
        <title>Draft genome of the ectomycorrhizal ascomycete Sphaerosporella brunnea.</title>
        <authorList>
            <consortium name="DOE Joint Genome Institute"/>
            <person name="Benucci G.M."/>
            <person name="Marozzi G."/>
            <person name="Antonielli L."/>
            <person name="Sanchez S."/>
            <person name="Marco P."/>
            <person name="Wang X."/>
            <person name="Falini L.B."/>
            <person name="Barry K."/>
            <person name="Haridas S."/>
            <person name="Lipzen A."/>
            <person name="Labutti K."/>
            <person name="Grigoriev I.V."/>
            <person name="Murat C."/>
            <person name="Martin F."/>
            <person name="Albertini E."/>
            <person name="Donnini D."/>
            <person name="Bonito G."/>
        </authorList>
    </citation>
    <scope>NUCLEOTIDE SEQUENCE [LARGE SCALE GENOMIC DNA]</scope>
    <source>
        <strain evidence="1 2">Sb_GMNB300</strain>
    </source>
</reference>
<sequence length="111" mass="12546">MTSSVGTRTRLHMTEPTSMLAVPPQLTTLPPLKFVVLGPPRIYAMPNDQVQTYQPYYLGKWTVIGAPLFSESLLTIRFKGKRLAIKHAIPRPQNLTVAGLVRILIEYMRQL</sequence>
<dbReference type="AlphaFoldDB" id="A0A5J5EIA5"/>
<evidence type="ECO:0000313" key="1">
    <source>
        <dbReference type="EMBL" id="KAA8894807.1"/>
    </source>
</evidence>
<keyword evidence="2" id="KW-1185">Reference proteome</keyword>
<dbReference type="EMBL" id="VXIS01000309">
    <property type="protein sequence ID" value="KAA8894807.1"/>
    <property type="molecule type" value="Genomic_DNA"/>
</dbReference>